<comment type="caution">
    <text evidence="1">The sequence shown here is derived from an EMBL/GenBank/DDBJ whole genome shotgun (WGS) entry which is preliminary data.</text>
</comment>
<accession>A0A645JDY5</accession>
<evidence type="ECO:0000313" key="1">
    <source>
        <dbReference type="EMBL" id="MPN58624.1"/>
    </source>
</evidence>
<name>A0A645JDY5_9ZZZZ</name>
<proteinExistence type="predicted"/>
<organism evidence="1">
    <name type="scientific">bioreactor metagenome</name>
    <dbReference type="NCBI Taxonomy" id="1076179"/>
    <lineage>
        <taxon>unclassified sequences</taxon>
        <taxon>metagenomes</taxon>
        <taxon>ecological metagenomes</taxon>
    </lineage>
</organism>
<dbReference type="AlphaFoldDB" id="A0A645JDY5"/>
<sequence>MINNKKLKAAENEELTLKNIPFDKNNLKMFNEEKNQLLELKKEKLNIILNKLIKDKDLIIKSRNKDFIELTNKDKTAEILFTNKLYYDNKQNLYFAFYKACYNATSFYEGTNTNEIIYEDGSWRTSWMN</sequence>
<protein>
    <submittedName>
        <fullName evidence="1">Uncharacterized protein</fullName>
    </submittedName>
</protein>
<reference evidence="1" key="1">
    <citation type="submission" date="2019-08" db="EMBL/GenBank/DDBJ databases">
        <authorList>
            <person name="Kucharzyk K."/>
            <person name="Murdoch R.W."/>
            <person name="Higgins S."/>
            <person name="Loffler F."/>
        </authorList>
    </citation>
    <scope>NUCLEOTIDE SEQUENCE</scope>
</reference>
<gene>
    <name evidence="1" type="ORF">SDC9_206331</name>
</gene>
<dbReference type="EMBL" id="VSSQ01131553">
    <property type="protein sequence ID" value="MPN58624.1"/>
    <property type="molecule type" value="Genomic_DNA"/>
</dbReference>